<gene>
    <name evidence="2" type="ORF">SAMN04488539_1110</name>
</gene>
<feature type="chain" id="PRO_5039142231" evidence="1">
    <location>
        <begin position="27"/>
        <end position="382"/>
    </location>
</feature>
<name>A0A1H1PVC2_9CORY</name>
<evidence type="ECO:0000313" key="3">
    <source>
        <dbReference type="Proteomes" id="UP000182237"/>
    </source>
</evidence>
<dbReference type="EMBL" id="LT629765">
    <property type="protein sequence ID" value="SDS15054.1"/>
    <property type="molecule type" value="Genomic_DNA"/>
</dbReference>
<keyword evidence="1" id="KW-0732">Signal</keyword>
<keyword evidence="3" id="KW-1185">Reference proteome</keyword>
<reference evidence="2 3" key="1">
    <citation type="submission" date="2016-10" db="EMBL/GenBank/DDBJ databases">
        <authorList>
            <person name="de Groot N.N."/>
        </authorList>
    </citation>
    <scope>NUCLEOTIDE SEQUENCE [LARGE SCALE GENOMIC DNA]</scope>
    <source>
        <strain evidence="2 3">DSM 45434</strain>
    </source>
</reference>
<protein>
    <submittedName>
        <fullName evidence="2">Uncharacterized protein</fullName>
    </submittedName>
</protein>
<proteinExistence type="predicted"/>
<dbReference type="PROSITE" id="PS51257">
    <property type="entry name" value="PROKAR_LIPOPROTEIN"/>
    <property type="match status" value="1"/>
</dbReference>
<sequence length="382" mass="40516">MKGSLKLNFSWLALCGCCLFLSSCTATEPPPIAEIAEDAPTWQWVGLSTPVSGSLVSTNRNVVFAASDESVKPVFKTAPVYYPSLQRLQDGYIVPDRDRIVFLDGSLQEKTSQRIPGLGFPTMATATGASNGEAAAWTFNVGNESQPYRRLIVSIVGESINTSVRDNVPSSVRSCDDGSVVWFEQNDSVGRTLTVARMGAEGEVVENAVPLLQKGVVSEPFTALGCGDEKSYIAVANEQEGIDIFRLGNEEPPRSLDYVGSMSGLPSPGINRSTQVTEGKVRQFSQQGTISTVDLSQQSIVESGPLLPEGQRPVSATIEGDSINVATQPIDGSPQFTVHSFSLERPTASGGGFALDGISELAGESGIGAPYVIPVSIYRVTG</sequence>
<organism evidence="2 3">
    <name type="scientific">Corynebacterium timonense</name>
    <dbReference type="NCBI Taxonomy" id="441500"/>
    <lineage>
        <taxon>Bacteria</taxon>
        <taxon>Bacillati</taxon>
        <taxon>Actinomycetota</taxon>
        <taxon>Actinomycetes</taxon>
        <taxon>Mycobacteriales</taxon>
        <taxon>Corynebacteriaceae</taxon>
        <taxon>Corynebacterium</taxon>
    </lineage>
</organism>
<evidence type="ECO:0000256" key="1">
    <source>
        <dbReference type="SAM" id="SignalP"/>
    </source>
</evidence>
<feature type="signal peptide" evidence="1">
    <location>
        <begin position="1"/>
        <end position="26"/>
    </location>
</feature>
<dbReference type="OrthoDB" id="4422409at2"/>
<dbReference type="Proteomes" id="UP000182237">
    <property type="component" value="Chromosome I"/>
</dbReference>
<evidence type="ECO:0000313" key="2">
    <source>
        <dbReference type="EMBL" id="SDS15054.1"/>
    </source>
</evidence>
<dbReference type="AlphaFoldDB" id="A0A1H1PVC2"/>
<accession>A0A1H1PVC2</accession>
<dbReference type="RefSeq" id="WP_156784086.1">
    <property type="nucleotide sequence ID" value="NZ_LT629765.1"/>
</dbReference>